<dbReference type="Pfam" id="PF08281">
    <property type="entry name" value="Sigma70_r4_2"/>
    <property type="match status" value="1"/>
</dbReference>
<evidence type="ECO:0000259" key="6">
    <source>
        <dbReference type="Pfam" id="PF04542"/>
    </source>
</evidence>
<keyword evidence="3" id="KW-0731">Sigma factor</keyword>
<name>A0A5C6C760_9BACT</name>
<keyword evidence="9" id="KW-1185">Reference proteome</keyword>
<comment type="similarity">
    <text evidence="1">Belongs to the sigma-70 factor family. ECF subfamily.</text>
</comment>
<evidence type="ECO:0000256" key="3">
    <source>
        <dbReference type="ARBA" id="ARBA00023082"/>
    </source>
</evidence>
<gene>
    <name evidence="8" type="primary">sigE_2</name>
    <name evidence="8" type="ORF">Poly21_21410</name>
</gene>
<evidence type="ECO:0000259" key="7">
    <source>
        <dbReference type="Pfam" id="PF08281"/>
    </source>
</evidence>
<evidence type="ECO:0000256" key="4">
    <source>
        <dbReference type="ARBA" id="ARBA00023163"/>
    </source>
</evidence>
<feature type="region of interest" description="Disordered" evidence="5">
    <location>
        <begin position="331"/>
        <end position="360"/>
    </location>
</feature>
<feature type="region of interest" description="Disordered" evidence="5">
    <location>
        <begin position="535"/>
        <end position="558"/>
    </location>
</feature>
<comment type="caution">
    <text evidence="8">The sequence shown here is derived from an EMBL/GenBank/DDBJ whole genome shotgun (WGS) entry which is preliminary data.</text>
</comment>
<evidence type="ECO:0000256" key="5">
    <source>
        <dbReference type="SAM" id="MobiDB-lite"/>
    </source>
</evidence>
<sequence>MNKNLHIPPPCPSSTPTESAIPAQIARLSDRDLLDGWRRDGSRAAFDELVRRYRVMVLSICRRHCYQDQDADDAFQTTWVCLAQTASQIRHPERLAGWLHRVATRACQLTLKQRRRLANSSDPRDSSDLIDMNDVPSEDEQALEALSRRHEAIVLDEELSELPEHYRTAIVMHLIEGDSYQNIAERLESTVGAVRGHVQRGKQALAARLRHRGVVPVLAYAAVQLLEVSESVAAEVTSRTIPADWDLSTAPPASSTDPTGPPVNLYSLSKSGSSMLRISSWVVAGCLATAAVGGMCLSQVSALGDNGEKPMTLRMADAGGAANEGPPVVVGQTTSTSPPTEQLPRPATVAPKPIAETPLNSSGYRTKVAKQVAEKMDSQVTLELDLGLESLADALSQQLGVPVLVDVGAFDQANLNPSQTTVAISSGDQPLRSSLRRVLQPLGLRAEVQDEGLVITTDFTELARRGILTDKWVGLSDEFIARVDDVLATSVALPQPGTALESVIAELSLAVDFPIVVNALALEEAGLTVDVPISGHQRSSHSEDLPAESGVETATTSQTKSLMQKLPLGAALNFLLQDLGLTYTLRDGMISITTREQAETRLLTRLYFLEGTGLPRGEFTSAISMIQTTIEPASWESLGGVGTLVPVGDGEYARPALLVGATLSVHEQIADLLQSLRESHIGPDPIWSGRPPTPVAPPANGGMGGGGMF</sequence>
<evidence type="ECO:0000313" key="9">
    <source>
        <dbReference type="Proteomes" id="UP000319908"/>
    </source>
</evidence>
<dbReference type="Proteomes" id="UP000319908">
    <property type="component" value="Unassembled WGS sequence"/>
</dbReference>
<dbReference type="InterPro" id="IPR014284">
    <property type="entry name" value="RNA_pol_sigma-70_dom"/>
</dbReference>
<dbReference type="PANTHER" id="PTHR43133:SF51">
    <property type="entry name" value="RNA POLYMERASE SIGMA FACTOR"/>
    <property type="match status" value="1"/>
</dbReference>
<dbReference type="Gene3D" id="1.10.1740.10">
    <property type="match status" value="1"/>
</dbReference>
<dbReference type="GO" id="GO:0003677">
    <property type="term" value="F:DNA binding"/>
    <property type="evidence" value="ECO:0007669"/>
    <property type="project" value="InterPro"/>
</dbReference>
<dbReference type="RefSeq" id="WP_146406660.1">
    <property type="nucleotide sequence ID" value="NZ_SJPU01000001.1"/>
</dbReference>
<dbReference type="InterPro" id="IPR013325">
    <property type="entry name" value="RNA_pol_sigma_r2"/>
</dbReference>
<dbReference type="AlphaFoldDB" id="A0A5C6C760"/>
<evidence type="ECO:0000256" key="2">
    <source>
        <dbReference type="ARBA" id="ARBA00023015"/>
    </source>
</evidence>
<reference evidence="8 9" key="1">
    <citation type="journal article" date="2020" name="Antonie Van Leeuwenhoek">
        <title>Rhodopirellula heiligendammensis sp. nov., Rhodopirellula pilleata sp. nov., and Rhodopirellula solitaria sp. nov. isolated from natural or artificial marine surfaces in Northern Germany and California, USA, and emended description of the genus Rhodopirellula.</title>
        <authorList>
            <person name="Kallscheuer N."/>
            <person name="Wiegand S."/>
            <person name="Jogler M."/>
            <person name="Boedeker C."/>
            <person name="Peeters S.H."/>
            <person name="Rast P."/>
            <person name="Heuer A."/>
            <person name="Jetten M.S.M."/>
            <person name="Rohde M."/>
            <person name="Jogler C."/>
        </authorList>
    </citation>
    <scope>NUCLEOTIDE SEQUENCE [LARGE SCALE GENOMIC DNA]</scope>
    <source>
        <strain evidence="8 9">Poly21</strain>
    </source>
</reference>
<dbReference type="CDD" id="cd06171">
    <property type="entry name" value="Sigma70_r4"/>
    <property type="match status" value="1"/>
</dbReference>
<dbReference type="InterPro" id="IPR007627">
    <property type="entry name" value="RNA_pol_sigma70_r2"/>
</dbReference>
<dbReference type="InterPro" id="IPR039425">
    <property type="entry name" value="RNA_pol_sigma-70-like"/>
</dbReference>
<dbReference type="GO" id="GO:0016987">
    <property type="term" value="F:sigma factor activity"/>
    <property type="evidence" value="ECO:0007669"/>
    <property type="project" value="UniProtKB-KW"/>
</dbReference>
<feature type="compositionally biased region" description="Polar residues" evidence="5">
    <location>
        <begin position="331"/>
        <end position="340"/>
    </location>
</feature>
<dbReference type="Gene3D" id="1.10.10.10">
    <property type="entry name" value="Winged helix-like DNA-binding domain superfamily/Winged helix DNA-binding domain"/>
    <property type="match status" value="1"/>
</dbReference>
<dbReference type="InterPro" id="IPR036388">
    <property type="entry name" value="WH-like_DNA-bd_sf"/>
</dbReference>
<evidence type="ECO:0000256" key="1">
    <source>
        <dbReference type="ARBA" id="ARBA00010641"/>
    </source>
</evidence>
<feature type="region of interest" description="Disordered" evidence="5">
    <location>
        <begin position="683"/>
        <end position="709"/>
    </location>
</feature>
<dbReference type="NCBIfam" id="TIGR02937">
    <property type="entry name" value="sigma70-ECF"/>
    <property type="match status" value="1"/>
</dbReference>
<evidence type="ECO:0000313" key="8">
    <source>
        <dbReference type="EMBL" id="TWU19962.1"/>
    </source>
</evidence>
<dbReference type="PANTHER" id="PTHR43133">
    <property type="entry name" value="RNA POLYMERASE ECF-TYPE SIGMA FACTO"/>
    <property type="match status" value="1"/>
</dbReference>
<feature type="domain" description="RNA polymerase sigma-70 region 2" evidence="6">
    <location>
        <begin position="49"/>
        <end position="116"/>
    </location>
</feature>
<dbReference type="InterPro" id="IPR013324">
    <property type="entry name" value="RNA_pol_sigma_r3/r4-like"/>
</dbReference>
<accession>A0A5C6C760</accession>
<dbReference type="InterPro" id="IPR013249">
    <property type="entry name" value="RNA_pol_sigma70_r4_t2"/>
</dbReference>
<dbReference type="OrthoDB" id="291047at2"/>
<protein>
    <submittedName>
        <fullName evidence="8">ECF RNA polymerase sigma factor SigE</fullName>
    </submittedName>
</protein>
<dbReference type="SUPFAM" id="SSF88946">
    <property type="entry name" value="Sigma2 domain of RNA polymerase sigma factors"/>
    <property type="match status" value="1"/>
</dbReference>
<dbReference type="SUPFAM" id="SSF88659">
    <property type="entry name" value="Sigma3 and sigma4 domains of RNA polymerase sigma factors"/>
    <property type="match status" value="1"/>
</dbReference>
<keyword evidence="4" id="KW-0804">Transcription</keyword>
<feature type="domain" description="RNA polymerase sigma factor 70 region 4 type 2" evidence="7">
    <location>
        <begin position="155"/>
        <end position="205"/>
    </location>
</feature>
<dbReference type="Pfam" id="PF04542">
    <property type="entry name" value="Sigma70_r2"/>
    <property type="match status" value="1"/>
</dbReference>
<keyword evidence="2" id="KW-0805">Transcription regulation</keyword>
<dbReference type="GO" id="GO:0006352">
    <property type="term" value="P:DNA-templated transcription initiation"/>
    <property type="evidence" value="ECO:0007669"/>
    <property type="project" value="InterPro"/>
</dbReference>
<proteinExistence type="inferred from homology"/>
<dbReference type="EMBL" id="SJPU01000001">
    <property type="protein sequence ID" value="TWU19962.1"/>
    <property type="molecule type" value="Genomic_DNA"/>
</dbReference>
<organism evidence="8 9">
    <name type="scientific">Allorhodopirellula heiligendammensis</name>
    <dbReference type="NCBI Taxonomy" id="2714739"/>
    <lineage>
        <taxon>Bacteria</taxon>
        <taxon>Pseudomonadati</taxon>
        <taxon>Planctomycetota</taxon>
        <taxon>Planctomycetia</taxon>
        <taxon>Pirellulales</taxon>
        <taxon>Pirellulaceae</taxon>
        <taxon>Allorhodopirellula</taxon>
    </lineage>
</organism>